<feature type="binding site" evidence="13">
    <location>
        <position position="257"/>
    </location>
    <ligand>
        <name>Zn(2+)</name>
        <dbReference type="ChEBI" id="CHEBI:29105"/>
        <label>1</label>
    </ligand>
</feature>
<evidence type="ECO:0000256" key="1">
    <source>
        <dbReference type="ARBA" id="ARBA00004471"/>
    </source>
</evidence>
<keyword evidence="11" id="KW-0325">Glycoprotein</keyword>
<feature type="active site" evidence="12">
    <location>
        <position position="289"/>
    </location>
</feature>
<dbReference type="PRINTS" id="PR00138">
    <property type="entry name" value="MATRIXIN"/>
</dbReference>
<feature type="chain" id="PRO_5009623071" evidence="15">
    <location>
        <begin position="25"/>
        <end position="346"/>
    </location>
</feature>
<dbReference type="InterPro" id="IPR002477">
    <property type="entry name" value="Peptidoglycan-bd-like"/>
</dbReference>
<evidence type="ECO:0000256" key="14">
    <source>
        <dbReference type="PIRSR" id="PIRSR621190-5"/>
    </source>
</evidence>
<feature type="binding site" evidence="13">
    <location>
        <position position="239"/>
    </location>
    <ligand>
        <name>Ca(2+)</name>
        <dbReference type="ChEBI" id="CHEBI:29108"/>
        <label>3</label>
    </ligand>
</feature>
<dbReference type="PANTHER" id="PTHR10201">
    <property type="entry name" value="MATRIX METALLOPROTEINASE"/>
    <property type="match status" value="1"/>
</dbReference>
<feature type="binding site" evidence="13">
    <location>
        <position position="306"/>
    </location>
    <ligand>
        <name>Zn(2+)</name>
        <dbReference type="ChEBI" id="CHEBI:29105"/>
        <label>2</label>
        <note>catalytic</note>
    </ligand>
</feature>
<dbReference type="InterPro" id="IPR024079">
    <property type="entry name" value="MetalloPept_cat_dom_sf"/>
</dbReference>
<keyword evidence="13" id="KW-0106">Calcium</keyword>
<evidence type="ECO:0000256" key="11">
    <source>
        <dbReference type="ARBA" id="ARBA00023180"/>
    </source>
</evidence>
<dbReference type="FunFam" id="3.40.390.10:FF:000018">
    <property type="entry name" value="Metalloendoproteinase 1"/>
    <property type="match status" value="1"/>
</dbReference>
<dbReference type="GO" id="GO:0031012">
    <property type="term" value="C:extracellular matrix"/>
    <property type="evidence" value="ECO:0007669"/>
    <property type="project" value="InterPro"/>
</dbReference>
<dbReference type="AlphaFoldDB" id="A0A1J3I041"/>
<evidence type="ECO:0000256" key="4">
    <source>
        <dbReference type="ARBA" id="ARBA00022670"/>
    </source>
</evidence>
<comment type="similarity">
    <text evidence="2">Belongs to the peptidase M10A family. Matrix metalloproteinases (MMPs) subfamily.</text>
</comment>
<dbReference type="InterPro" id="IPR001818">
    <property type="entry name" value="Pept_M10_metallopeptidase"/>
</dbReference>
<comment type="cofactor">
    <cofactor evidence="13">
        <name>Zn(2+)</name>
        <dbReference type="ChEBI" id="CHEBI:29105"/>
    </cofactor>
    <text evidence="13">Binds 2 Zn(2+) ions per subunit.</text>
</comment>
<keyword evidence="10" id="KW-0865">Zymogen</keyword>
<feature type="binding site" evidence="13">
    <location>
        <position position="232"/>
    </location>
    <ligand>
        <name>Zn(2+)</name>
        <dbReference type="ChEBI" id="CHEBI:29105"/>
        <label>1</label>
    </ligand>
</feature>
<dbReference type="InterPro" id="IPR021190">
    <property type="entry name" value="Pept_M10A"/>
</dbReference>
<dbReference type="Pfam" id="PF00413">
    <property type="entry name" value="Peptidase_M10"/>
    <property type="match status" value="1"/>
</dbReference>
<evidence type="ECO:0000256" key="13">
    <source>
        <dbReference type="PIRSR" id="PIRSR621190-2"/>
    </source>
</evidence>
<dbReference type="GO" id="GO:0030198">
    <property type="term" value="P:extracellular matrix organization"/>
    <property type="evidence" value="ECO:0007669"/>
    <property type="project" value="TreeGrafter"/>
</dbReference>
<accession>A0A1J3I041</accession>
<keyword evidence="8 13" id="KW-0862">Zinc</keyword>
<feature type="binding site" evidence="13">
    <location>
        <position position="262"/>
    </location>
    <ligand>
        <name>Ca(2+)</name>
        <dbReference type="ChEBI" id="CHEBI:29108"/>
        <label>3</label>
    </ligand>
</feature>
<dbReference type="SUPFAM" id="SSF55486">
    <property type="entry name" value="Metalloproteases ('zincins'), catalytic domain"/>
    <property type="match status" value="1"/>
</dbReference>
<feature type="binding site" evidence="13">
    <location>
        <position position="259"/>
    </location>
    <ligand>
        <name>Ca(2+)</name>
        <dbReference type="ChEBI" id="CHEBI:29108"/>
        <label>3</label>
    </ligand>
</feature>
<feature type="signal peptide" evidence="15">
    <location>
        <begin position="1"/>
        <end position="24"/>
    </location>
</feature>
<dbReference type="GO" id="GO:0008270">
    <property type="term" value="F:zinc ion binding"/>
    <property type="evidence" value="ECO:0007669"/>
    <property type="project" value="InterPro"/>
</dbReference>
<evidence type="ECO:0000256" key="7">
    <source>
        <dbReference type="ARBA" id="ARBA00022801"/>
    </source>
</evidence>
<evidence type="ECO:0000256" key="9">
    <source>
        <dbReference type="ARBA" id="ARBA00023049"/>
    </source>
</evidence>
<keyword evidence="3" id="KW-0449">Lipoprotein</keyword>
<evidence type="ECO:0000256" key="12">
    <source>
        <dbReference type="PIRSR" id="PIRSR621190-1"/>
    </source>
</evidence>
<keyword evidence="9" id="KW-0482">Metalloprotease</keyword>
<evidence type="ECO:0000256" key="15">
    <source>
        <dbReference type="SAM" id="SignalP"/>
    </source>
</evidence>
<dbReference type="InterPro" id="IPR033739">
    <property type="entry name" value="M10A_MMP"/>
</dbReference>
<dbReference type="GO" id="GO:0005886">
    <property type="term" value="C:plasma membrane"/>
    <property type="evidence" value="ECO:0007669"/>
    <property type="project" value="UniProtKB-SubCell"/>
</dbReference>
<dbReference type="Gene3D" id="3.40.390.10">
    <property type="entry name" value="Collagenase (Catalytic Domain)"/>
    <property type="match status" value="1"/>
</dbReference>
<evidence type="ECO:0000259" key="16">
    <source>
        <dbReference type="SMART" id="SM00235"/>
    </source>
</evidence>
<keyword evidence="6 15" id="KW-0732">Signal</keyword>
<gene>
    <name evidence="17" type="ORF">LE_TR3818_c0_g1_i1_g.12723</name>
</gene>
<feature type="binding site" evidence="13">
    <location>
        <position position="247"/>
    </location>
    <ligand>
        <name>Zn(2+)</name>
        <dbReference type="ChEBI" id="CHEBI:29105"/>
        <label>1</label>
    </ligand>
</feature>
<dbReference type="EMBL" id="GEVL01004064">
    <property type="protein sequence ID" value="JAU73277.1"/>
    <property type="molecule type" value="Transcribed_RNA"/>
</dbReference>
<dbReference type="InterPro" id="IPR036365">
    <property type="entry name" value="PGBD-like_sf"/>
</dbReference>
<comment type="subcellular location">
    <subcellularLocation>
        <location evidence="1">Cell membrane</location>
        <topology evidence="1">Lipid-anchor</topology>
        <topology evidence="1">GPI-anchor</topology>
        <orientation evidence="1">Extracellular side</orientation>
    </subcellularLocation>
</comment>
<name>A0A1J3I041_NOCCA</name>
<dbReference type="SUPFAM" id="SSF47090">
    <property type="entry name" value="PGBD-like"/>
    <property type="match status" value="1"/>
</dbReference>
<feature type="binding site" evidence="13">
    <location>
        <position position="234"/>
    </location>
    <ligand>
        <name>Zn(2+)</name>
        <dbReference type="ChEBI" id="CHEBI:29105"/>
        <label>1</label>
    </ligand>
</feature>
<feature type="binding site" evidence="13">
    <location>
        <position position="220"/>
    </location>
    <ligand>
        <name>Ca(2+)</name>
        <dbReference type="ChEBI" id="CHEBI:29108"/>
        <label>2</label>
    </ligand>
</feature>
<proteinExistence type="inferred from homology"/>
<comment type="cofactor">
    <cofactor evidence="13">
        <name>Ca(2+)</name>
        <dbReference type="ChEBI" id="CHEBI:29108"/>
    </cofactor>
    <text evidence="13">Can bind about 5 Ca(2+) ions per subunit.</text>
</comment>
<evidence type="ECO:0000256" key="10">
    <source>
        <dbReference type="ARBA" id="ARBA00023145"/>
    </source>
</evidence>
<feature type="short sequence motif" description="Cysteine switch" evidence="14">
    <location>
        <begin position="123"/>
        <end position="130"/>
    </location>
</feature>
<keyword evidence="5 13" id="KW-0479">Metal-binding</keyword>
<dbReference type="InterPro" id="IPR006026">
    <property type="entry name" value="Peptidase_Metallo"/>
</dbReference>
<organism evidence="17">
    <name type="scientific">Noccaea caerulescens</name>
    <name type="common">Alpine penny-cress</name>
    <name type="synonym">Thlaspi caerulescens</name>
    <dbReference type="NCBI Taxonomy" id="107243"/>
    <lineage>
        <taxon>Eukaryota</taxon>
        <taxon>Viridiplantae</taxon>
        <taxon>Streptophyta</taxon>
        <taxon>Embryophyta</taxon>
        <taxon>Tracheophyta</taxon>
        <taxon>Spermatophyta</taxon>
        <taxon>Magnoliopsida</taxon>
        <taxon>eudicotyledons</taxon>
        <taxon>Gunneridae</taxon>
        <taxon>Pentapetalae</taxon>
        <taxon>rosids</taxon>
        <taxon>malvids</taxon>
        <taxon>Brassicales</taxon>
        <taxon>Brassicaceae</taxon>
        <taxon>Coluteocarpeae</taxon>
        <taxon>Noccaea</taxon>
    </lineage>
</organism>
<keyword evidence="7" id="KW-0378">Hydrolase</keyword>
<sequence>MMMSMRFCVFGVFLFFLVPSPVSAGFYPNSSAIPPDLRRNATGNVWNSFLNFTGCHAGMKVDGLYKLKQYFKHFGYIPETHAGNFTDDFDDILKNAVEMYQRNFQLNVTGELDDLTLNHVVIPRCGVADVVNGTSTMHSGRRTYEVSFAGRGPRFHVVKRYSFFPGEPRWPERRRDLTYAFEPRNALTDEVKSVFSRAFVRWGEVIPLTFTRSETFSTSDIRIGFYSGSGDHGDGSPFDGPGGVLAHAFPPTNGRCHFDGDENWLISGNGGNGRFNTRAVDLESVAVHEIGHLLGLDHSSAVGAVMNPKMPSGTRKVVLTTDDVEGVRSLYGANPNFIGSTTRPPP</sequence>
<keyword evidence="4" id="KW-0645">Protease</keyword>
<reference evidence="17" key="1">
    <citation type="submission" date="2016-07" db="EMBL/GenBank/DDBJ databases">
        <title>De novo transcriptome assembly of four accessions of the metal hyperaccumulator plant Noccaea caerulescens.</title>
        <authorList>
            <person name="Blande D."/>
            <person name="Halimaa P."/>
            <person name="Tervahauta A.I."/>
            <person name="Aarts M.G."/>
            <person name="Karenlampi S.O."/>
        </authorList>
    </citation>
    <scope>NUCLEOTIDE SEQUENCE</scope>
</reference>
<feature type="binding site" evidence="13">
    <location>
        <position position="262"/>
    </location>
    <ligand>
        <name>Ca(2+)</name>
        <dbReference type="ChEBI" id="CHEBI:29108"/>
        <label>1</label>
    </ligand>
</feature>
<evidence type="ECO:0000256" key="3">
    <source>
        <dbReference type="ARBA" id="ARBA00022622"/>
    </source>
</evidence>
<feature type="domain" description="Peptidase metallopeptidase" evidence="16">
    <location>
        <begin position="166"/>
        <end position="333"/>
    </location>
</feature>
<evidence type="ECO:0000256" key="8">
    <source>
        <dbReference type="ARBA" id="ARBA00022833"/>
    </source>
</evidence>
<dbReference type="GO" id="GO:0006508">
    <property type="term" value="P:proteolysis"/>
    <property type="evidence" value="ECO:0007669"/>
    <property type="project" value="UniProtKB-KW"/>
</dbReference>
<keyword evidence="3" id="KW-0336">GPI-anchor</keyword>
<dbReference type="Pfam" id="PF01471">
    <property type="entry name" value="PG_binding_1"/>
    <property type="match status" value="1"/>
</dbReference>
<evidence type="ECO:0000256" key="2">
    <source>
        <dbReference type="ARBA" id="ARBA00009614"/>
    </source>
</evidence>
<evidence type="ECO:0000256" key="6">
    <source>
        <dbReference type="ARBA" id="ARBA00022729"/>
    </source>
</evidence>
<dbReference type="GO" id="GO:0004222">
    <property type="term" value="F:metalloendopeptidase activity"/>
    <property type="evidence" value="ECO:0007669"/>
    <property type="project" value="InterPro"/>
</dbReference>
<dbReference type="SMART" id="SM00235">
    <property type="entry name" value="ZnMc"/>
    <property type="match status" value="1"/>
</dbReference>
<feature type="binding site" description="in inhibited form" evidence="13">
    <location>
        <position position="125"/>
    </location>
    <ligand>
        <name>Zn(2+)</name>
        <dbReference type="ChEBI" id="CHEBI:29105"/>
        <label>2</label>
        <note>catalytic</note>
    </ligand>
</feature>
<evidence type="ECO:0000313" key="17">
    <source>
        <dbReference type="EMBL" id="JAU73277.1"/>
    </source>
</evidence>
<evidence type="ECO:0000256" key="5">
    <source>
        <dbReference type="ARBA" id="ARBA00022723"/>
    </source>
</evidence>
<dbReference type="GO" id="GO:0030574">
    <property type="term" value="P:collagen catabolic process"/>
    <property type="evidence" value="ECO:0007669"/>
    <property type="project" value="TreeGrafter"/>
</dbReference>
<dbReference type="CDD" id="cd04278">
    <property type="entry name" value="ZnMc_MMP"/>
    <property type="match status" value="1"/>
</dbReference>
<keyword evidence="3" id="KW-0472">Membrane</keyword>
<protein>
    <submittedName>
        <fullName evidence="17">Metalloendoproteinase 1</fullName>
    </submittedName>
</protein>
<dbReference type="PANTHER" id="PTHR10201:SF263">
    <property type="entry name" value="METALLOENDOPROTEINASE 3-MMP"/>
    <property type="match status" value="1"/>
</dbReference>
<feature type="binding site" evidence="13">
    <location>
        <position position="298"/>
    </location>
    <ligand>
        <name>Zn(2+)</name>
        <dbReference type="ChEBI" id="CHEBI:29105"/>
        <label>2</label>
        <note>catalytic</note>
    </ligand>
</feature>
<dbReference type="GO" id="GO:0098552">
    <property type="term" value="C:side of membrane"/>
    <property type="evidence" value="ECO:0007669"/>
    <property type="project" value="UniProtKB-KW"/>
</dbReference>
<feature type="binding site" evidence="13">
    <location>
        <position position="292"/>
    </location>
    <ligand>
        <name>Zn(2+)</name>
        <dbReference type="ChEBI" id="CHEBI:29105"/>
        <label>2</label>
        <note>catalytic</note>
    </ligand>
</feature>
<feature type="binding site" evidence="13">
    <location>
        <position position="240"/>
    </location>
    <ligand>
        <name>Ca(2+)</name>
        <dbReference type="ChEBI" id="CHEBI:29108"/>
        <label>3</label>
    </ligand>
</feature>
<feature type="binding site" evidence="13">
    <location>
        <position position="288"/>
    </location>
    <ligand>
        <name>Zn(2+)</name>
        <dbReference type="ChEBI" id="CHEBI:29105"/>
        <label>2</label>
        <note>catalytic</note>
    </ligand>
</feature>